<keyword evidence="3" id="KW-0732">Signal</keyword>
<dbReference type="InterPro" id="IPR050708">
    <property type="entry name" value="T6SS_VgrG/RHS"/>
</dbReference>
<feature type="domain" description="Teneurin-like YD-shell" evidence="4">
    <location>
        <begin position="25"/>
        <end position="127"/>
    </location>
</feature>
<keyword evidence="6" id="KW-1185">Reference proteome</keyword>
<name>A0ABW8ILA7_9GAMM</name>
<evidence type="ECO:0000259" key="4">
    <source>
        <dbReference type="Pfam" id="PF25023"/>
    </source>
</evidence>
<organism evidence="5 6">
    <name type="scientific">Dyella humi</name>
    <dbReference type="NCBI Taxonomy" id="1770547"/>
    <lineage>
        <taxon>Bacteria</taxon>
        <taxon>Pseudomonadati</taxon>
        <taxon>Pseudomonadota</taxon>
        <taxon>Gammaproteobacteria</taxon>
        <taxon>Lysobacterales</taxon>
        <taxon>Rhodanobacteraceae</taxon>
        <taxon>Dyella</taxon>
    </lineage>
</organism>
<evidence type="ECO:0000256" key="3">
    <source>
        <dbReference type="SAM" id="SignalP"/>
    </source>
</evidence>
<dbReference type="NCBIfam" id="TIGR03696">
    <property type="entry name" value="Rhs_assc_core"/>
    <property type="match status" value="1"/>
</dbReference>
<sequence>MMDHRIAARLVCALGMGMVGLAYGQQQGTVTYVYTDPQGTPLAESDAQGNITKTFDYTPYGSVATDTAPNGPGYTGHVNDPETNLVYMQARYYDPVTGHFLSVDPDNPKAGNAFNFNRYDYANNNPIRYTDPTGKVVHLSDHPETIVALINSRAVGTFGVDKSGNLMVVSSKGDTSKFSSTYSNDLKGAINAKETISVSISPTFESSATGKMESVDTVMGGGVTTGATKGGNQAVVISGNSNTNIKDVNGAPLRDAPADILAHELGGHAIPHVTGAQSGNAVTDENKIRSEVPGSGQRAPEPDHVE</sequence>
<dbReference type="Proteomes" id="UP001620409">
    <property type="component" value="Unassembled WGS sequence"/>
</dbReference>
<comment type="caution">
    <text evidence="5">The sequence shown here is derived from an EMBL/GenBank/DDBJ whole genome shotgun (WGS) entry which is preliminary data.</text>
</comment>
<feature type="region of interest" description="Disordered" evidence="2">
    <location>
        <begin position="273"/>
        <end position="306"/>
    </location>
</feature>
<feature type="chain" id="PRO_5046481353" evidence="3">
    <location>
        <begin position="25"/>
        <end position="306"/>
    </location>
</feature>
<dbReference type="Gene3D" id="2.180.10.10">
    <property type="entry name" value="RHS repeat-associated core"/>
    <property type="match status" value="1"/>
</dbReference>
<evidence type="ECO:0000256" key="1">
    <source>
        <dbReference type="ARBA" id="ARBA00022737"/>
    </source>
</evidence>
<protein>
    <submittedName>
        <fullName evidence="5">RHS repeat-associated core domain-containing protein</fullName>
    </submittedName>
</protein>
<dbReference type="InterPro" id="IPR056823">
    <property type="entry name" value="TEN-like_YD-shell"/>
</dbReference>
<dbReference type="PANTHER" id="PTHR32305:SF15">
    <property type="entry name" value="PROTEIN RHSA-RELATED"/>
    <property type="match status" value="1"/>
</dbReference>
<gene>
    <name evidence="5" type="ORF">ISP18_12455</name>
</gene>
<dbReference type="RefSeq" id="WP_380012200.1">
    <property type="nucleotide sequence ID" value="NZ_JADIKI010000023.1"/>
</dbReference>
<evidence type="ECO:0000256" key="2">
    <source>
        <dbReference type="SAM" id="MobiDB-lite"/>
    </source>
</evidence>
<evidence type="ECO:0000313" key="6">
    <source>
        <dbReference type="Proteomes" id="UP001620409"/>
    </source>
</evidence>
<evidence type="ECO:0000313" key="5">
    <source>
        <dbReference type="EMBL" id="MFK2855405.1"/>
    </source>
</evidence>
<proteinExistence type="predicted"/>
<keyword evidence="1" id="KW-0677">Repeat</keyword>
<dbReference type="PANTHER" id="PTHR32305">
    <property type="match status" value="1"/>
</dbReference>
<accession>A0ABW8ILA7</accession>
<feature type="signal peptide" evidence="3">
    <location>
        <begin position="1"/>
        <end position="24"/>
    </location>
</feature>
<dbReference type="Pfam" id="PF25023">
    <property type="entry name" value="TEN_YD-shell"/>
    <property type="match status" value="1"/>
</dbReference>
<dbReference type="InterPro" id="IPR022385">
    <property type="entry name" value="Rhs_assc_core"/>
</dbReference>
<reference evidence="5 6" key="1">
    <citation type="submission" date="2020-10" db="EMBL/GenBank/DDBJ databases">
        <title>Phylogeny of dyella-like bacteria.</title>
        <authorList>
            <person name="Fu J."/>
        </authorList>
    </citation>
    <scope>NUCLEOTIDE SEQUENCE [LARGE SCALE GENOMIC DNA]</scope>
    <source>
        <strain evidence="5 6">DHG40</strain>
    </source>
</reference>
<dbReference type="EMBL" id="JADIKI010000023">
    <property type="protein sequence ID" value="MFK2855405.1"/>
    <property type="molecule type" value="Genomic_DNA"/>
</dbReference>